<evidence type="ECO:0000313" key="1">
    <source>
        <dbReference type="EMBL" id="GAA5813596.1"/>
    </source>
</evidence>
<organism evidence="1 2">
    <name type="scientific">Mucor flavus</name>
    <dbReference type="NCBI Taxonomy" id="439312"/>
    <lineage>
        <taxon>Eukaryota</taxon>
        <taxon>Fungi</taxon>
        <taxon>Fungi incertae sedis</taxon>
        <taxon>Mucoromycota</taxon>
        <taxon>Mucoromycotina</taxon>
        <taxon>Mucoromycetes</taxon>
        <taxon>Mucorales</taxon>
        <taxon>Mucorineae</taxon>
        <taxon>Mucoraceae</taxon>
        <taxon>Mucor</taxon>
    </lineage>
</organism>
<sequence length="78" mass="9223">MTLAFRGCWTTIEPEDWDLTDYDMKYLEKRDITKQLSHSEITKDMAVLIDALPDDELVKIAIPKIRESLKVYYRARSK</sequence>
<proteinExistence type="predicted"/>
<keyword evidence="2" id="KW-1185">Reference proteome</keyword>
<comment type="caution">
    <text evidence="1">The sequence shown here is derived from an EMBL/GenBank/DDBJ whole genome shotgun (WGS) entry which is preliminary data.</text>
</comment>
<dbReference type="Proteomes" id="UP001473302">
    <property type="component" value="Unassembled WGS sequence"/>
</dbReference>
<dbReference type="EMBL" id="BAABUK010000017">
    <property type="protein sequence ID" value="GAA5813596.1"/>
    <property type="molecule type" value="Genomic_DNA"/>
</dbReference>
<name>A0ABP9Z3B1_9FUNG</name>
<evidence type="ECO:0000313" key="2">
    <source>
        <dbReference type="Proteomes" id="UP001473302"/>
    </source>
</evidence>
<gene>
    <name evidence="1" type="ORF">MFLAVUS_007079</name>
</gene>
<protein>
    <submittedName>
        <fullName evidence="1">Uncharacterized protein</fullName>
    </submittedName>
</protein>
<reference evidence="1 2" key="1">
    <citation type="submission" date="2024-04" db="EMBL/GenBank/DDBJ databases">
        <title>genome sequences of Mucor flavus KT1a and Helicostylum pulchrum KT1b strains isolated from the surface of a dry-aged beef.</title>
        <authorList>
            <person name="Toyotome T."/>
            <person name="Hosono M."/>
            <person name="Torimaru M."/>
            <person name="Fukuda K."/>
            <person name="Mikami N."/>
        </authorList>
    </citation>
    <scope>NUCLEOTIDE SEQUENCE [LARGE SCALE GENOMIC DNA]</scope>
    <source>
        <strain evidence="1 2">KT1a</strain>
    </source>
</reference>
<accession>A0ABP9Z3B1</accession>